<proteinExistence type="predicted"/>
<dbReference type="InterPro" id="IPR011009">
    <property type="entry name" value="Kinase-like_dom_sf"/>
</dbReference>
<evidence type="ECO:0000259" key="1">
    <source>
        <dbReference type="PROSITE" id="PS50011"/>
    </source>
</evidence>
<protein>
    <recommendedName>
        <fullName evidence="1">Protein kinase domain-containing protein</fullName>
    </recommendedName>
</protein>
<name>A0AAD8U348_LOLMU</name>
<dbReference type="PROSITE" id="PS50011">
    <property type="entry name" value="PROTEIN_KINASE_DOM"/>
    <property type="match status" value="1"/>
</dbReference>
<dbReference type="PANTHER" id="PTHR48055:SF3">
    <property type="entry name" value="LRR RECEPTOR-LIKE SERINE_THREONINE-PROTEIN KINASE GSO1"/>
    <property type="match status" value="1"/>
</dbReference>
<dbReference type="InterPro" id="IPR000719">
    <property type="entry name" value="Prot_kinase_dom"/>
</dbReference>
<comment type="caution">
    <text evidence="2">The sequence shown here is derived from an EMBL/GenBank/DDBJ whole genome shotgun (WGS) entry which is preliminary data.</text>
</comment>
<accession>A0AAD8U348</accession>
<feature type="domain" description="Protein kinase" evidence="1">
    <location>
        <begin position="1"/>
        <end position="106"/>
    </location>
</feature>
<dbReference type="Proteomes" id="UP001231189">
    <property type="component" value="Unassembled WGS sequence"/>
</dbReference>
<dbReference type="GO" id="GO:0016020">
    <property type="term" value="C:membrane"/>
    <property type="evidence" value="ECO:0007669"/>
    <property type="project" value="TreeGrafter"/>
</dbReference>
<dbReference type="EMBL" id="JAUUTY010000001">
    <property type="protein sequence ID" value="KAK1698081.1"/>
    <property type="molecule type" value="Genomic_DNA"/>
</dbReference>
<gene>
    <name evidence="2" type="ORF">QYE76_014778</name>
</gene>
<dbReference type="Gene3D" id="1.10.510.10">
    <property type="entry name" value="Transferase(Phosphotransferase) domain 1"/>
    <property type="match status" value="1"/>
</dbReference>
<dbReference type="GO" id="GO:0005524">
    <property type="term" value="F:ATP binding"/>
    <property type="evidence" value="ECO:0007669"/>
    <property type="project" value="InterPro"/>
</dbReference>
<dbReference type="AlphaFoldDB" id="A0AAD8U348"/>
<sequence>MLLDGDMEAHLGNFGLANAVTENSNGGMYRTESASFFAGSYGLNGTEKTDVYNTGVVLMDLVTGHLPTDRTFRVQRRHGHGAVGASAARGLVAEFLMWLSGAPSRR</sequence>
<evidence type="ECO:0000313" key="3">
    <source>
        <dbReference type="Proteomes" id="UP001231189"/>
    </source>
</evidence>
<dbReference type="GO" id="GO:0004672">
    <property type="term" value="F:protein kinase activity"/>
    <property type="evidence" value="ECO:0007669"/>
    <property type="project" value="InterPro"/>
</dbReference>
<organism evidence="2 3">
    <name type="scientific">Lolium multiflorum</name>
    <name type="common">Italian ryegrass</name>
    <name type="synonym">Lolium perenne subsp. multiflorum</name>
    <dbReference type="NCBI Taxonomy" id="4521"/>
    <lineage>
        <taxon>Eukaryota</taxon>
        <taxon>Viridiplantae</taxon>
        <taxon>Streptophyta</taxon>
        <taxon>Embryophyta</taxon>
        <taxon>Tracheophyta</taxon>
        <taxon>Spermatophyta</taxon>
        <taxon>Magnoliopsida</taxon>
        <taxon>Liliopsida</taxon>
        <taxon>Poales</taxon>
        <taxon>Poaceae</taxon>
        <taxon>BOP clade</taxon>
        <taxon>Pooideae</taxon>
        <taxon>Poodae</taxon>
        <taxon>Poeae</taxon>
        <taxon>Poeae Chloroplast Group 2 (Poeae type)</taxon>
        <taxon>Loliodinae</taxon>
        <taxon>Loliinae</taxon>
        <taxon>Lolium</taxon>
    </lineage>
</organism>
<dbReference type="InterPro" id="IPR051564">
    <property type="entry name" value="LRR_receptor-like_kinase"/>
</dbReference>
<keyword evidence="3" id="KW-1185">Reference proteome</keyword>
<dbReference type="SUPFAM" id="SSF56112">
    <property type="entry name" value="Protein kinase-like (PK-like)"/>
    <property type="match status" value="1"/>
</dbReference>
<evidence type="ECO:0000313" key="2">
    <source>
        <dbReference type="EMBL" id="KAK1698081.1"/>
    </source>
</evidence>
<dbReference type="PANTHER" id="PTHR48055">
    <property type="entry name" value="LEUCINE-RICH REPEAT RECEPTOR PROTEIN KINASE EMS1"/>
    <property type="match status" value="1"/>
</dbReference>
<reference evidence="2" key="1">
    <citation type="submission" date="2023-07" db="EMBL/GenBank/DDBJ databases">
        <title>A chromosome-level genome assembly of Lolium multiflorum.</title>
        <authorList>
            <person name="Chen Y."/>
            <person name="Copetti D."/>
            <person name="Kolliker R."/>
            <person name="Studer B."/>
        </authorList>
    </citation>
    <scope>NUCLEOTIDE SEQUENCE</scope>
    <source>
        <strain evidence="2">02402/16</strain>
        <tissue evidence="2">Leaf</tissue>
    </source>
</reference>